<accession>H2J5Z2</accession>
<protein>
    <submittedName>
        <fullName evidence="1">Putative nucleotide kinase</fullName>
    </submittedName>
</protein>
<evidence type="ECO:0000313" key="2">
    <source>
        <dbReference type="Proteomes" id="UP000007161"/>
    </source>
</evidence>
<dbReference type="eggNOG" id="COG1618">
    <property type="taxonomic scope" value="Bacteria"/>
</dbReference>
<dbReference type="GO" id="GO:0016301">
    <property type="term" value="F:kinase activity"/>
    <property type="evidence" value="ECO:0007669"/>
    <property type="project" value="UniProtKB-KW"/>
</dbReference>
<dbReference type="InterPro" id="IPR004948">
    <property type="entry name" value="Nuc-triphosphatase_THEP1"/>
</dbReference>
<sequence>MKVLLTGKMGVGKSTILNNAIKKYNIEHGIFTRKIDDYVYAWFLNDENQRFIIGEKSIYGMKSVDKGFESLIKQMKNINKPDFFVIDEIGYIELSQQKYLEELKRIIDESQNFIGVIRLFFIDRYEFLKNLEIIEITEENRNNIII</sequence>
<proteinExistence type="predicted"/>
<dbReference type="EMBL" id="CP003257">
    <property type="protein sequence ID" value="AEX86211.1"/>
    <property type="molecule type" value="Genomic_DNA"/>
</dbReference>
<dbReference type="SUPFAM" id="SSF52540">
    <property type="entry name" value="P-loop containing nucleoside triphosphate hydrolases"/>
    <property type="match status" value="1"/>
</dbReference>
<dbReference type="Gene3D" id="3.40.50.300">
    <property type="entry name" value="P-loop containing nucleotide triphosphate hydrolases"/>
    <property type="match status" value="1"/>
</dbReference>
<dbReference type="KEGG" id="mpz:Marpi_1830"/>
<dbReference type="Proteomes" id="UP000007161">
    <property type="component" value="Chromosome"/>
</dbReference>
<dbReference type="GO" id="GO:0017111">
    <property type="term" value="F:ribonucleoside triphosphate phosphatase activity"/>
    <property type="evidence" value="ECO:0007669"/>
    <property type="project" value="InterPro"/>
</dbReference>
<keyword evidence="1" id="KW-0808">Transferase</keyword>
<dbReference type="InterPro" id="IPR027417">
    <property type="entry name" value="P-loop_NTPase"/>
</dbReference>
<name>H2J5Z2_MARPK</name>
<reference evidence="2" key="2">
    <citation type="submission" date="2012-01" db="EMBL/GenBank/DDBJ databases">
        <title>Complete sequence of chromosome of Marinitoga piezophila KA3.</title>
        <authorList>
            <person name="Lucas S."/>
            <person name="Han J."/>
            <person name="Lapidus A."/>
            <person name="Cheng J.-F."/>
            <person name="Goodwin L."/>
            <person name="Pitluck S."/>
            <person name="Peters L."/>
            <person name="Mikhailova N."/>
            <person name="Teshima H."/>
            <person name="Detter J.C."/>
            <person name="Han C."/>
            <person name="Tapia R."/>
            <person name="Land M."/>
            <person name="Hauser L."/>
            <person name="Kyrpides N."/>
            <person name="Ivanova N."/>
            <person name="Pagani I."/>
            <person name="Jebbar M."/>
            <person name="Vannier P."/>
            <person name="Oger P."/>
            <person name="Cario A."/>
            <person name="Bartlett D."/>
            <person name="Noll K.M."/>
            <person name="Woyke T."/>
        </authorList>
    </citation>
    <scope>NUCLEOTIDE SEQUENCE [LARGE SCALE GENOMIC DNA]</scope>
    <source>
        <strain evidence="2">DSM 14283 / JCM 11233 / KA3</strain>
    </source>
</reference>
<dbReference type="OrthoDB" id="47144at2"/>
<dbReference type="STRING" id="443254.Marpi_1830"/>
<keyword evidence="2" id="KW-1185">Reference proteome</keyword>
<keyword evidence="1" id="KW-0418">Kinase</keyword>
<evidence type="ECO:0000313" key="1">
    <source>
        <dbReference type="EMBL" id="AEX86211.1"/>
    </source>
</evidence>
<dbReference type="HOGENOM" id="CLU_1775211_0_0_0"/>
<dbReference type="RefSeq" id="WP_014297282.1">
    <property type="nucleotide sequence ID" value="NC_016751.1"/>
</dbReference>
<dbReference type="Pfam" id="PF03266">
    <property type="entry name" value="NTPase_1"/>
    <property type="match status" value="1"/>
</dbReference>
<gene>
    <name evidence="1" type="ordered locus">Marpi_1830</name>
</gene>
<reference evidence="1 2" key="1">
    <citation type="journal article" date="2012" name="J. Bacteriol.">
        <title>Complete Genome Sequence of the Thermophilic, Piezophilic, Heterotrophic Bacterium Marinitoga piezophila KA3.</title>
        <authorList>
            <person name="Lucas S."/>
            <person name="Han J."/>
            <person name="Lapidus A."/>
            <person name="Cheng J.F."/>
            <person name="Goodwin L.A."/>
            <person name="Pitluck S."/>
            <person name="Peters L."/>
            <person name="Mikhailova N."/>
            <person name="Teshima H."/>
            <person name="Detter J.C."/>
            <person name="Han C."/>
            <person name="Tapia R."/>
            <person name="Land M."/>
            <person name="Hauser L."/>
            <person name="Kyrpides N.C."/>
            <person name="Ivanova N."/>
            <person name="Pagani I."/>
            <person name="Vannier P."/>
            <person name="Oger P."/>
            <person name="Bartlett D.H."/>
            <person name="Noll K.M."/>
            <person name="Woyke T."/>
            <person name="Jebbar M."/>
        </authorList>
    </citation>
    <scope>NUCLEOTIDE SEQUENCE [LARGE SCALE GENOMIC DNA]</scope>
    <source>
        <strain evidence="2">DSM 14283 / JCM 11233 / KA3</strain>
    </source>
</reference>
<organism evidence="1 2">
    <name type="scientific">Marinitoga piezophila (strain DSM 14283 / JCM 11233 / KA3)</name>
    <dbReference type="NCBI Taxonomy" id="443254"/>
    <lineage>
        <taxon>Bacteria</taxon>
        <taxon>Thermotogati</taxon>
        <taxon>Thermotogota</taxon>
        <taxon>Thermotogae</taxon>
        <taxon>Petrotogales</taxon>
        <taxon>Petrotogaceae</taxon>
        <taxon>Marinitoga</taxon>
    </lineage>
</organism>
<dbReference type="AlphaFoldDB" id="H2J5Z2"/>